<dbReference type="PANTHER" id="PTHR37534">
    <property type="entry name" value="TRANSCRIPTIONAL ACTIVATOR PROTEIN UGA3"/>
    <property type="match status" value="1"/>
</dbReference>
<dbReference type="AlphaFoldDB" id="A0A8J8W4K9"/>
<accession>A0A8J8W4K9</accession>
<evidence type="ECO:0000256" key="6">
    <source>
        <dbReference type="SAM" id="MobiDB-lite"/>
    </source>
</evidence>
<keyword evidence="2" id="KW-0805">Transcription regulation</keyword>
<dbReference type="Proteomes" id="UP000631181">
    <property type="component" value="Unassembled WGS sequence"/>
</dbReference>
<evidence type="ECO:0000256" key="1">
    <source>
        <dbReference type="ARBA" id="ARBA00004123"/>
    </source>
</evidence>
<keyword evidence="4" id="KW-0804">Transcription</keyword>
<dbReference type="GO" id="GO:0000976">
    <property type="term" value="F:transcription cis-regulatory region binding"/>
    <property type="evidence" value="ECO:0007669"/>
    <property type="project" value="TreeGrafter"/>
</dbReference>
<reference evidence="8" key="1">
    <citation type="journal article" date="2020" name="Front. Microbiol.">
        <title>Gene regulatory networks of Penicillium echinulatum 2HH and Penicillium oxalicum 114-2 inferred by a computational biology approach.</title>
        <authorList>
            <person name="Lenz A.R."/>
            <person name="Galan-Vasquez E."/>
            <person name="Balbinot E."/>
            <person name="De Abreu F.P."/>
            <person name="De Oliveira N.S."/>
            <person name="Da Rosa L.O."/>
            <person name="De Avila E Silva S."/>
            <person name="Camassola M."/>
            <person name="Dillon A.J.P."/>
            <person name="Perez-Rueda E."/>
        </authorList>
    </citation>
    <scope>NUCLEOTIDE SEQUENCE</scope>
    <source>
        <strain evidence="8">S1M29</strain>
    </source>
</reference>
<dbReference type="EMBL" id="WIWV01000019">
    <property type="protein sequence ID" value="KAF7718055.1"/>
    <property type="molecule type" value="Genomic_DNA"/>
</dbReference>
<comment type="subcellular location">
    <subcellularLocation>
        <location evidence="1">Nucleus</location>
    </subcellularLocation>
</comment>
<feature type="region of interest" description="Disordered" evidence="6">
    <location>
        <begin position="40"/>
        <end position="99"/>
    </location>
</feature>
<evidence type="ECO:0000256" key="2">
    <source>
        <dbReference type="ARBA" id="ARBA00023015"/>
    </source>
</evidence>
<dbReference type="Pfam" id="PF00172">
    <property type="entry name" value="Zn_clus"/>
    <property type="match status" value="1"/>
</dbReference>
<dbReference type="InterPro" id="IPR036864">
    <property type="entry name" value="Zn2-C6_fun-type_DNA-bd_sf"/>
</dbReference>
<evidence type="ECO:0000256" key="4">
    <source>
        <dbReference type="ARBA" id="ARBA00023163"/>
    </source>
</evidence>
<dbReference type="GO" id="GO:0005634">
    <property type="term" value="C:nucleus"/>
    <property type="evidence" value="ECO:0007669"/>
    <property type="project" value="UniProtKB-SubCell"/>
</dbReference>
<evidence type="ECO:0000259" key="7">
    <source>
        <dbReference type="Pfam" id="PF00172"/>
    </source>
</evidence>
<dbReference type="SUPFAM" id="SSF57701">
    <property type="entry name" value="Zn2/Cys6 DNA-binding domain"/>
    <property type="match status" value="1"/>
</dbReference>
<feature type="compositionally biased region" description="Polar residues" evidence="6">
    <location>
        <begin position="59"/>
        <end position="70"/>
    </location>
</feature>
<feature type="domain" description="Zn(2)-C6 fungal-type" evidence="7">
    <location>
        <begin position="7"/>
        <end position="36"/>
    </location>
</feature>
<dbReference type="GO" id="GO:0000981">
    <property type="term" value="F:DNA-binding transcription factor activity, RNA polymerase II-specific"/>
    <property type="evidence" value="ECO:0007669"/>
    <property type="project" value="InterPro"/>
</dbReference>
<name>A0A8J8W4K9_9EURO</name>
<protein>
    <submittedName>
        <fullName evidence="8">Fungal Zn(2)-Cys(6) binuclear cluster domain-containing protein</fullName>
    </submittedName>
</protein>
<dbReference type="PANTHER" id="PTHR37534:SF11">
    <property type="entry name" value="ZN(II)2CYS6 TRANSCRIPTION FACTOR (EUROFUNG)"/>
    <property type="match status" value="1"/>
</dbReference>
<gene>
    <name evidence="8" type="ORF">PECM_003019</name>
</gene>
<evidence type="ECO:0000256" key="5">
    <source>
        <dbReference type="ARBA" id="ARBA00023242"/>
    </source>
</evidence>
<dbReference type="CDD" id="cd00067">
    <property type="entry name" value="GAL4"/>
    <property type="match status" value="1"/>
</dbReference>
<keyword evidence="3" id="KW-0238">DNA-binding</keyword>
<dbReference type="GO" id="GO:0045944">
    <property type="term" value="P:positive regulation of transcription by RNA polymerase II"/>
    <property type="evidence" value="ECO:0007669"/>
    <property type="project" value="TreeGrafter"/>
</dbReference>
<dbReference type="Pfam" id="PF11951">
    <property type="entry name" value="Fungal_trans_2"/>
    <property type="match status" value="2"/>
</dbReference>
<dbReference type="InterPro" id="IPR001138">
    <property type="entry name" value="Zn2Cys6_DnaBD"/>
</dbReference>
<feature type="compositionally biased region" description="Low complexity" evidence="6">
    <location>
        <begin position="579"/>
        <end position="592"/>
    </location>
</feature>
<dbReference type="InterPro" id="IPR021858">
    <property type="entry name" value="Fun_TF"/>
</dbReference>
<feature type="compositionally biased region" description="Low complexity" evidence="6">
    <location>
        <begin position="546"/>
        <end position="562"/>
    </location>
</feature>
<proteinExistence type="predicted"/>
<evidence type="ECO:0000313" key="8">
    <source>
        <dbReference type="EMBL" id="KAF7718055.1"/>
    </source>
</evidence>
<dbReference type="GO" id="GO:0008270">
    <property type="term" value="F:zinc ion binding"/>
    <property type="evidence" value="ECO:0007669"/>
    <property type="project" value="InterPro"/>
</dbReference>
<keyword evidence="5" id="KW-0539">Nucleus</keyword>
<comment type="caution">
    <text evidence="8">The sequence shown here is derived from an EMBL/GenBank/DDBJ whole genome shotgun (WGS) entry which is preliminary data.</text>
</comment>
<evidence type="ECO:0000313" key="9">
    <source>
        <dbReference type="Proteomes" id="UP000631181"/>
    </source>
</evidence>
<feature type="compositionally biased region" description="Polar residues" evidence="6">
    <location>
        <begin position="81"/>
        <end position="93"/>
    </location>
</feature>
<dbReference type="OrthoDB" id="4835445at2759"/>
<keyword evidence="9" id="KW-1185">Reference proteome</keyword>
<organism evidence="8 9">
    <name type="scientific">Penicillium ucsense</name>
    <dbReference type="NCBI Taxonomy" id="2839758"/>
    <lineage>
        <taxon>Eukaryota</taxon>
        <taxon>Fungi</taxon>
        <taxon>Dikarya</taxon>
        <taxon>Ascomycota</taxon>
        <taxon>Pezizomycotina</taxon>
        <taxon>Eurotiomycetes</taxon>
        <taxon>Eurotiomycetidae</taxon>
        <taxon>Eurotiales</taxon>
        <taxon>Aspergillaceae</taxon>
        <taxon>Penicillium</taxon>
    </lineage>
</organism>
<feature type="region of interest" description="Disordered" evidence="6">
    <location>
        <begin position="536"/>
        <end position="593"/>
    </location>
</feature>
<sequence length="739" mass="82053">MAVPDAKVKCGEEKPHCGRCVRLGVRCPGYAQNLRWVSQQEQQSKGAVPGSRVSGAGELSNSRRQSTASYQGDGATPARGSVSQPSFDSNQSEYGPGVAIPTDNNLWNLADGGSMSELWDQCPSSPMTLPMCTLSQSHITDDLRQPSGTTEDLSHLLSMTEPVEAAQSNGTDKVSAWRDFAPSSIVRSYPPAQSGLQASGRGLATMSRPLNNPSWTLIEYYFKEVAALFSSYDSQMNPFRTTVSRLWGSSLAMCRTMQSMAAATLVSDFPEFGPMGRKMRDEAIDTITREPVMDDRSLLALLMLGQTASWHDPKDLGVSFFNLLRKHVTASEFPSGGVHPGPARNTSNNLRFFKEALIYWEMLLSFVIDDDSTTPPGSQRPFSPDEPLVLQRIPHPWTGIARDTQFTVQEVGRLIRRERKRVHARQFTSQNEIHRAQMAIEEAKDLEKRLLGLAHPSESEIVSPGDEDTPVWHLLTMAEVYRCTGLMQLYRVFPDLLRNRLSSSAENIAQTDAHPSNVHDPFFPIDLDSMNLFPELTYNTPTPGMNNTRTRSSNSPFTSFSSLQDSPSLHPHSHKSTRPSSLPASASSPSPSYNTAAHDEWLTEFAITTLSRLKTIPIESRTRCLQPFLLVASCTELRLPRSPSNTDIPSYPDDINNGDKGLNDLSADTPTISMGAIEVSRTRRFILGRLTSFLHVLPPKPIRVCVRLVEEVWRRMDAGRSDTYWVDVMIEKGWETTMG</sequence>
<evidence type="ECO:0000256" key="3">
    <source>
        <dbReference type="ARBA" id="ARBA00023125"/>
    </source>
</evidence>